<dbReference type="RefSeq" id="WP_115246603.1">
    <property type="nucleotide sequence ID" value="NZ_UHFG01000004.1"/>
</dbReference>
<protein>
    <submittedName>
        <fullName evidence="1">Phage protein</fullName>
    </submittedName>
</protein>
<reference evidence="1 2" key="1">
    <citation type="submission" date="2018-06" db="EMBL/GenBank/DDBJ databases">
        <authorList>
            <consortium name="Pathogen Informatics"/>
            <person name="Doyle S."/>
        </authorList>
    </citation>
    <scope>NUCLEOTIDE SEQUENCE [LARGE SCALE GENOMIC DNA]</scope>
    <source>
        <strain evidence="1 2">NCTC4670</strain>
    </source>
</reference>
<organism evidence="1 2">
    <name type="scientific">Streptococcus dysgalactiae subsp. dysgalactiae</name>
    <dbReference type="NCBI Taxonomy" id="99822"/>
    <lineage>
        <taxon>Bacteria</taxon>
        <taxon>Bacillati</taxon>
        <taxon>Bacillota</taxon>
        <taxon>Bacilli</taxon>
        <taxon>Lactobacillales</taxon>
        <taxon>Streptococcaceae</taxon>
        <taxon>Streptococcus</taxon>
    </lineage>
</organism>
<sequence length="127" mass="15326">MSKKNAIRKLKEFHRWQRIANSLGLSYNELYQFDIEYHPTRRKHLEISRECALEELDAIKFAINQLSKIEYRQILIECYLISEKKPQQDIIAELNRSQSWYYEIKKRALLEFSENYRGGALKSNIRL</sequence>
<dbReference type="InterPro" id="IPR006524">
    <property type="entry name" value="ArpU-like"/>
</dbReference>
<proteinExistence type="predicted"/>
<dbReference type="EMBL" id="UHFG01000004">
    <property type="protein sequence ID" value="SUN51220.1"/>
    <property type="molecule type" value="Genomic_DNA"/>
</dbReference>
<dbReference type="Proteomes" id="UP000254797">
    <property type="component" value="Unassembled WGS sequence"/>
</dbReference>
<accession>A0A380JZH7</accession>
<dbReference type="NCBIfam" id="TIGR01637">
    <property type="entry name" value="phage_arpU"/>
    <property type="match status" value="1"/>
</dbReference>
<dbReference type="Pfam" id="PF07374">
    <property type="entry name" value="DUF1492"/>
    <property type="match status" value="1"/>
</dbReference>
<evidence type="ECO:0000313" key="1">
    <source>
        <dbReference type="EMBL" id="SUN51220.1"/>
    </source>
</evidence>
<dbReference type="InterPro" id="IPR010861">
    <property type="entry name" value="DUF1492"/>
</dbReference>
<name>A0A380JZH7_STRDY</name>
<evidence type="ECO:0000313" key="2">
    <source>
        <dbReference type="Proteomes" id="UP000254797"/>
    </source>
</evidence>
<gene>
    <name evidence="1" type="ORF">NCTC4670_01888</name>
</gene>
<dbReference type="AlphaFoldDB" id="A0A380JZH7"/>